<dbReference type="PANTHER" id="PTHR47506">
    <property type="entry name" value="TRANSCRIPTIONAL REGULATORY PROTEIN"/>
    <property type="match status" value="1"/>
</dbReference>
<keyword evidence="2" id="KW-1185">Reference proteome</keyword>
<dbReference type="Gene3D" id="1.10.357.10">
    <property type="entry name" value="Tetracycline Repressor, domain 2"/>
    <property type="match status" value="1"/>
</dbReference>
<dbReference type="eggNOG" id="COG1309">
    <property type="taxonomic scope" value="Bacteria"/>
</dbReference>
<name>A4FQ69_SACEN</name>
<dbReference type="InterPro" id="IPR001647">
    <property type="entry name" value="HTH_TetR"/>
</dbReference>
<dbReference type="RefSeq" id="WP_009946131.1">
    <property type="nucleotide sequence ID" value="NC_009142.1"/>
</dbReference>
<dbReference type="PROSITE" id="PS01081">
    <property type="entry name" value="HTH_TETR_1"/>
    <property type="match status" value="1"/>
</dbReference>
<dbReference type="SUPFAM" id="SSF46689">
    <property type="entry name" value="Homeodomain-like"/>
    <property type="match status" value="1"/>
</dbReference>
<dbReference type="SUPFAM" id="SSF48498">
    <property type="entry name" value="Tetracyclin repressor-like, C-terminal domain"/>
    <property type="match status" value="1"/>
</dbReference>
<dbReference type="AlphaFoldDB" id="A4FQ69"/>
<dbReference type="InterPro" id="IPR023772">
    <property type="entry name" value="DNA-bd_HTH_TetR-type_CS"/>
</dbReference>
<protein>
    <submittedName>
        <fullName evidence="1">Transcriptional regulator</fullName>
    </submittedName>
</protein>
<dbReference type="PRINTS" id="PR00455">
    <property type="entry name" value="HTHTETR"/>
</dbReference>
<dbReference type="InterPro" id="IPR009057">
    <property type="entry name" value="Homeodomain-like_sf"/>
</dbReference>
<reference evidence="1 2" key="1">
    <citation type="journal article" date="2007" name="Nat. Biotechnol.">
        <title>Complete genome sequence of the erythromycin-producing bacterium Saccharopolyspora erythraea NRRL23338.</title>
        <authorList>
            <person name="Oliynyk M."/>
            <person name="Samborskyy M."/>
            <person name="Lester J.B."/>
            <person name="Mironenko T."/>
            <person name="Scott N."/>
            <person name="Dickens S."/>
            <person name="Haydock S.F."/>
            <person name="Leadlay P.F."/>
        </authorList>
    </citation>
    <scope>NUCLEOTIDE SEQUENCE [LARGE SCALE GENOMIC DNA]</scope>
    <source>
        <strain evidence="2">ATCC 11635 / DSM 40517 / JCM 4748 / NBRC 13426 / NCIMB 8594 / NRRL 2338</strain>
    </source>
</reference>
<dbReference type="KEGG" id="sen:SACE_7033"/>
<accession>A4FQ69</accession>
<dbReference type="NCBIfam" id="NF041196">
    <property type="entry name" value="ScbR_bind_reg"/>
    <property type="match status" value="1"/>
</dbReference>
<gene>
    <name evidence="1" type="primary">cprA</name>
    <name evidence="1" type="ordered locus">SACE_7033</name>
</gene>
<sequence>MPQQRRAQATRRTILVAAAEEFDRVGYEATTLNGILRRGGVTKGAFYFHFASKEDVARVLVREQRERWPALWRRWVRRGLDPLSTAIGLVDELLAVLDEDVATRAGMRLACRREIEAADPPDWERVLTELLDRAADRGYLLPTVDPRALARVVYSALVGARTIDRGAVSTGRTAEVWRIVLRGAATPEWLRTNPVLQPPDERPR</sequence>
<dbReference type="SMR" id="A4FQ69"/>
<proteinExistence type="predicted"/>
<organism evidence="1 2">
    <name type="scientific">Saccharopolyspora erythraea (strain ATCC 11635 / DSM 40517 / JCM 4748 / NBRC 13426 / NCIMB 8594 / NRRL 2338)</name>
    <dbReference type="NCBI Taxonomy" id="405948"/>
    <lineage>
        <taxon>Bacteria</taxon>
        <taxon>Bacillati</taxon>
        <taxon>Actinomycetota</taxon>
        <taxon>Actinomycetes</taxon>
        <taxon>Pseudonocardiales</taxon>
        <taxon>Pseudonocardiaceae</taxon>
        <taxon>Saccharopolyspora</taxon>
    </lineage>
</organism>
<dbReference type="HOGENOM" id="CLU_069356_8_0_11"/>
<dbReference type="PROSITE" id="PS50977">
    <property type="entry name" value="HTH_TETR_2"/>
    <property type="match status" value="1"/>
</dbReference>
<dbReference type="InterPro" id="IPR047923">
    <property type="entry name" value="ArpA-like"/>
</dbReference>
<dbReference type="OrthoDB" id="3237195at2"/>
<dbReference type="PANTHER" id="PTHR47506:SF1">
    <property type="entry name" value="HTH-TYPE TRANSCRIPTIONAL REGULATOR YJDC"/>
    <property type="match status" value="1"/>
</dbReference>
<dbReference type="EMBL" id="AM420293">
    <property type="protein sequence ID" value="CAM06194.1"/>
    <property type="molecule type" value="Genomic_DNA"/>
</dbReference>
<dbReference type="InterPro" id="IPR036271">
    <property type="entry name" value="Tet_transcr_reg_TetR-rel_C_sf"/>
</dbReference>
<dbReference type="Proteomes" id="UP000006728">
    <property type="component" value="Chromosome"/>
</dbReference>
<dbReference type="Pfam" id="PF00440">
    <property type="entry name" value="TetR_N"/>
    <property type="match status" value="1"/>
</dbReference>
<evidence type="ECO:0000313" key="2">
    <source>
        <dbReference type="Proteomes" id="UP000006728"/>
    </source>
</evidence>
<evidence type="ECO:0000313" key="1">
    <source>
        <dbReference type="EMBL" id="CAM06194.1"/>
    </source>
</evidence>
<dbReference type="GO" id="GO:0003677">
    <property type="term" value="F:DNA binding"/>
    <property type="evidence" value="ECO:0007669"/>
    <property type="project" value="UniProtKB-UniRule"/>
</dbReference>